<organism evidence="3">
    <name type="scientific">Flavobacterium sp. CFS9</name>
    <dbReference type="NCBI Taxonomy" id="3143118"/>
    <lineage>
        <taxon>Bacteria</taxon>
        <taxon>Pseudomonadati</taxon>
        <taxon>Bacteroidota</taxon>
        <taxon>Flavobacteriia</taxon>
        <taxon>Flavobacteriales</taxon>
        <taxon>Flavobacteriaceae</taxon>
        <taxon>Flavobacterium</taxon>
    </lineage>
</organism>
<evidence type="ECO:0000256" key="1">
    <source>
        <dbReference type="SAM" id="Coils"/>
    </source>
</evidence>
<accession>A0AAT9GZH7</accession>
<name>A0AAT9GZH7_9FLAO</name>
<evidence type="ECO:0000313" key="3">
    <source>
        <dbReference type="EMBL" id="BFM42618.1"/>
    </source>
</evidence>
<gene>
    <name evidence="3" type="ORF">CFS9_12590</name>
</gene>
<feature type="coiled-coil region" evidence="1">
    <location>
        <begin position="311"/>
        <end position="343"/>
    </location>
</feature>
<keyword evidence="1" id="KW-0175">Coiled coil</keyword>
<proteinExistence type="predicted"/>
<keyword evidence="2" id="KW-0732">Signal</keyword>
<feature type="signal peptide" evidence="2">
    <location>
        <begin position="1"/>
        <end position="20"/>
    </location>
</feature>
<reference evidence="3" key="1">
    <citation type="submission" date="2024-05" db="EMBL/GenBank/DDBJ databases">
        <title>Whole-Genome Sequence of CFS9, a Potential Fish Probiotic Isolated from the Body Surface of Silurus asotus.</title>
        <authorList>
            <person name="Kojima M."/>
            <person name="Tobioka K."/>
            <person name="Yokota K."/>
            <person name="Nakatani H."/>
            <person name="Hori K."/>
            <person name="Tamaru Y."/>
            <person name="Okazaki F."/>
        </authorList>
    </citation>
    <scope>NUCLEOTIDE SEQUENCE</scope>
    <source>
        <strain evidence="3">CFS9</strain>
    </source>
</reference>
<feature type="chain" id="PRO_5043803926" evidence="2">
    <location>
        <begin position="21"/>
        <end position="345"/>
    </location>
</feature>
<protein>
    <submittedName>
        <fullName evidence="3">Uncharacterized protein</fullName>
    </submittedName>
</protein>
<sequence>MKTKGLLTLFTLTLFQFLTAQTYELHNSINFNDVNDGRNVPDGITWFKPGPLRYGIYRTSGSWDAPYYQQLKLAFDTGIIIDGGSEHSKSGTILQPNNGKVGIGVDSPNAKLEVRGNSAVYSDFASYSGTTVNGFLPNGKEPTLVISEKISGAFIPATGGQVTYKGGLSFGRGGSGIYSVNPNPAGSAYYGDIRFHTTDWNGSDYTNFDRMVITGGGLVGIGTISPAYKLDVCGTIRAKEVKVDLLGGCDFVFEDDYKLMDLNKLEEFVTRNKHLPEIASEKEMIANGLEMKEFQMKLLQKIEELTLYTIEQNKKLEIQNKKSEKQEKELKLMKQKIKRLESSRK</sequence>
<dbReference type="RefSeq" id="WP_369617754.1">
    <property type="nucleotide sequence ID" value="NZ_AP031573.1"/>
</dbReference>
<dbReference type="AlphaFoldDB" id="A0AAT9GZH7"/>
<evidence type="ECO:0000256" key="2">
    <source>
        <dbReference type="SAM" id="SignalP"/>
    </source>
</evidence>
<dbReference type="EMBL" id="AP031573">
    <property type="protein sequence ID" value="BFM42618.1"/>
    <property type="molecule type" value="Genomic_DNA"/>
</dbReference>